<keyword evidence="2" id="KW-1185">Reference proteome</keyword>
<sequence>MNDAVMDRHHDILRVRSFLPSLRLNLADAHRRAGDATEARRHLAVTDLAALPEDGYGTMIRSGVERARQALDAGSTAPLAP</sequence>
<evidence type="ECO:0000313" key="1">
    <source>
        <dbReference type="EMBL" id="RFS45521.1"/>
    </source>
</evidence>
<dbReference type="EMBL" id="QVFU01000016">
    <property type="protein sequence ID" value="RFS45521.1"/>
    <property type="molecule type" value="Genomic_DNA"/>
</dbReference>
<reference evidence="1 2" key="1">
    <citation type="submission" date="2018-08" db="EMBL/GenBank/DDBJ databases">
        <title>Verrucosispora craniellae sp. nov., isolated from a marine sponge in the South China Sea.</title>
        <authorList>
            <person name="Li L."/>
            <person name="Lin H.W."/>
        </authorList>
    </citation>
    <scope>NUCLEOTIDE SEQUENCE [LARGE SCALE GENOMIC DNA]</scope>
    <source>
        <strain evidence="1 2">LHW63014</strain>
    </source>
</reference>
<name>A0A372FXJ0_9ACTN</name>
<proteinExistence type="predicted"/>
<gene>
    <name evidence="1" type="ORF">D0Q02_16740</name>
</gene>
<protein>
    <submittedName>
        <fullName evidence="1">Uncharacterized protein</fullName>
    </submittedName>
</protein>
<comment type="caution">
    <text evidence="1">The sequence shown here is derived from an EMBL/GenBank/DDBJ whole genome shotgun (WGS) entry which is preliminary data.</text>
</comment>
<accession>A0A372FXJ0</accession>
<dbReference type="Proteomes" id="UP000262621">
    <property type="component" value="Unassembled WGS sequence"/>
</dbReference>
<evidence type="ECO:0000313" key="2">
    <source>
        <dbReference type="Proteomes" id="UP000262621"/>
    </source>
</evidence>
<dbReference type="AlphaFoldDB" id="A0A372FXJ0"/>
<organism evidence="1 2">
    <name type="scientific">Micromonospora craniellae</name>
    <dbReference type="NCBI Taxonomy" id="2294034"/>
    <lineage>
        <taxon>Bacteria</taxon>
        <taxon>Bacillati</taxon>
        <taxon>Actinomycetota</taxon>
        <taxon>Actinomycetes</taxon>
        <taxon>Micromonosporales</taxon>
        <taxon>Micromonosporaceae</taxon>
        <taxon>Micromonospora</taxon>
    </lineage>
</organism>